<evidence type="ECO:0000256" key="4">
    <source>
        <dbReference type="ARBA" id="ARBA00022692"/>
    </source>
</evidence>
<dbReference type="Pfam" id="PF00153">
    <property type="entry name" value="Mito_carr"/>
    <property type="match status" value="2"/>
</dbReference>
<reference evidence="11" key="1">
    <citation type="submission" date="2021-02" db="EMBL/GenBank/DDBJ databases">
        <authorList>
            <person name="Dougan E. K."/>
            <person name="Rhodes N."/>
            <person name="Thang M."/>
            <person name="Chan C."/>
        </authorList>
    </citation>
    <scope>NUCLEOTIDE SEQUENCE</scope>
</reference>
<dbReference type="AlphaFoldDB" id="A0A812Q8C3"/>
<dbReference type="EMBL" id="CAJNDS010002177">
    <property type="protein sequence ID" value="CAE7360747.1"/>
    <property type="molecule type" value="Genomic_DNA"/>
</dbReference>
<dbReference type="SUPFAM" id="SSF103506">
    <property type="entry name" value="Mitochondrial carrier"/>
    <property type="match status" value="1"/>
</dbReference>
<dbReference type="PANTHER" id="PTHR45624:SF53">
    <property type="entry name" value="MITOCHONDRIAL CARRIER PROTEIN"/>
    <property type="match status" value="1"/>
</dbReference>
<keyword evidence="7" id="KW-0496">Mitochondrion</keyword>
<keyword evidence="3 10" id="KW-0813">Transport</keyword>
<protein>
    <submittedName>
        <fullName evidence="11">ODC1 protein</fullName>
    </submittedName>
</protein>
<evidence type="ECO:0000256" key="1">
    <source>
        <dbReference type="ARBA" id="ARBA00004225"/>
    </source>
</evidence>
<evidence type="ECO:0000256" key="6">
    <source>
        <dbReference type="ARBA" id="ARBA00022989"/>
    </source>
</evidence>
<keyword evidence="8 9" id="KW-0472">Membrane</keyword>
<dbReference type="PANTHER" id="PTHR45624">
    <property type="entry name" value="MITOCHONDRIAL BASIC AMINO ACIDS TRANSPORTER-RELATED"/>
    <property type="match status" value="1"/>
</dbReference>
<keyword evidence="12" id="KW-1185">Reference proteome</keyword>
<evidence type="ECO:0000256" key="2">
    <source>
        <dbReference type="ARBA" id="ARBA00006375"/>
    </source>
</evidence>
<comment type="subcellular location">
    <subcellularLocation>
        <location evidence="1">Mitochondrion membrane</location>
        <topology evidence="1">Multi-pass membrane protein</topology>
    </subcellularLocation>
</comment>
<evidence type="ECO:0000256" key="10">
    <source>
        <dbReference type="RuleBase" id="RU000488"/>
    </source>
</evidence>
<evidence type="ECO:0000256" key="8">
    <source>
        <dbReference type="ARBA" id="ARBA00023136"/>
    </source>
</evidence>
<accession>A0A812Q8C3</accession>
<keyword evidence="6" id="KW-1133">Transmembrane helix</keyword>
<evidence type="ECO:0000313" key="11">
    <source>
        <dbReference type="EMBL" id="CAE7360747.1"/>
    </source>
</evidence>
<evidence type="ECO:0000313" key="12">
    <source>
        <dbReference type="Proteomes" id="UP000604046"/>
    </source>
</evidence>
<evidence type="ECO:0000256" key="9">
    <source>
        <dbReference type="PROSITE-ProRule" id="PRU00282"/>
    </source>
</evidence>
<keyword evidence="4 9" id="KW-0812">Transmembrane</keyword>
<proteinExistence type="inferred from homology"/>
<gene>
    <name evidence="11" type="primary">ODC1</name>
    <name evidence="11" type="ORF">SNAT2548_LOCUS19386</name>
</gene>
<keyword evidence="5" id="KW-0677">Repeat</keyword>
<evidence type="ECO:0000256" key="3">
    <source>
        <dbReference type="ARBA" id="ARBA00022448"/>
    </source>
</evidence>
<evidence type="ECO:0000256" key="7">
    <source>
        <dbReference type="ARBA" id="ARBA00023128"/>
    </source>
</evidence>
<dbReference type="OrthoDB" id="430146at2759"/>
<dbReference type="InterPro" id="IPR050567">
    <property type="entry name" value="Mitochondrial_Carrier"/>
</dbReference>
<dbReference type="Proteomes" id="UP000604046">
    <property type="component" value="Unassembled WGS sequence"/>
</dbReference>
<comment type="similarity">
    <text evidence="2 10">Belongs to the mitochondrial carrier (TC 2.A.29) family.</text>
</comment>
<dbReference type="Gene3D" id="1.50.40.10">
    <property type="entry name" value="Mitochondrial carrier domain"/>
    <property type="match status" value="1"/>
</dbReference>
<dbReference type="PROSITE" id="PS50920">
    <property type="entry name" value="SOLCAR"/>
    <property type="match status" value="2"/>
</dbReference>
<dbReference type="InterPro" id="IPR018108">
    <property type="entry name" value="MCP_transmembrane"/>
</dbReference>
<comment type="caution">
    <text evidence="11">The sequence shown here is derived from an EMBL/GenBank/DDBJ whole genome shotgun (WGS) entry which is preliminary data.</text>
</comment>
<dbReference type="GO" id="GO:0022857">
    <property type="term" value="F:transmembrane transporter activity"/>
    <property type="evidence" value="ECO:0007669"/>
    <property type="project" value="TreeGrafter"/>
</dbReference>
<name>A0A812Q8C3_9DINO</name>
<organism evidence="11 12">
    <name type="scientific">Symbiodinium natans</name>
    <dbReference type="NCBI Taxonomy" id="878477"/>
    <lineage>
        <taxon>Eukaryota</taxon>
        <taxon>Sar</taxon>
        <taxon>Alveolata</taxon>
        <taxon>Dinophyceae</taxon>
        <taxon>Suessiales</taxon>
        <taxon>Symbiodiniaceae</taxon>
        <taxon>Symbiodinium</taxon>
    </lineage>
</organism>
<sequence length="223" mass="23742">MARDADAWLASIQKVSMSSDKIIAAVMAGAASALIQSPTQLVEVNQSNHGSSMIATARKVIAQNGVLGLYRGYSMGATREGIFCSSYIAINPSIKKWMKEKRPELSDGAATVVASVASGSLGAALSHPADTLKTRLQAGALPLRAGEAAEATRIRGPWQALQDLRLKGNLWSQCYAGFSPRLFRLVCCTYIYSTLTDACEAFCRSNAGLTLRGQLQLSVEPLS</sequence>
<dbReference type="InterPro" id="IPR023395">
    <property type="entry name" value="MCP_dom_sf"/>
</dbReference>
<feature type="repeat" description="Solcar" evidence="9">
    <location>
        <begin position="16"/>
        <end position="97"/>
    </location>
</feature>
<evidence type="ECO:0000256" key="5">
    <source>
        <dbReference type="ARBA" id="ARBA00022737"/>
    </source>
</evidence>
<dbReference type="GO" id="GO:0031966">
    <property type="term" value="C:mitochondrial membrane"/>
    <property type="evidence" value="ECO:0007669"/>
    <property type="project" value="UniProtKB-SubCell"/>
</dbReference>
<feature type="repeat" description="Solcar" evidence="9">
    <location>
        <begin position="106"/>
        <end position="202"/>
    </location>
</feature>